<reference evidence="2" key="1">
    <citation type="journal article" date="2016" name="Genome Announc.">
        <title>Complete genome sequence of Alkaliphilus metalliredigens strain QYMF, an alkaliphilic and metal-reducing bacterium isolated from borax-contaminated leachate ponds.</title>
        <authorList>
            <person name="Hwang C."/>
            <person name="Copeland A."/>
            <person name="Lucas S."/>
            <person name="Lapidus A."/>
            <person name="Barry K."/>
            <person name="Detter J.C."/>
            <person name="Glavina Del Rio T."/>
            <person name="Hammon N."/>
            <person name="Israni S."/>
            <person name="Dalin E."/>
            <person name="Tice H."/>
            <person name="Pitluck S."/>
            <person name="Chertkov O."/>
            <person name="Brettin T."/>
            <person name="Bruce D."/>
            <person name="Han C."/>
            <person name="Schmutz J."/>
            <person name="Larimer F."/>
            <person name="Land M.L."/>
            <person name="Hauser L."/>
            <person name="Kyrpides N."/>
            <person name="Mikhailova N."/>
            <person name="Ye Q."/>
            <person name="Zhou J."/>
            <person name="Richardson P."/>
            <person name="Fields M.W."/>
        </authorList>
    </citation>
    <scope>NUCLEOTIDE SEQUENCE [LARGE SCALE GENOMIC DNA]</scope>
    <source>
        <strain evidence="2">QYMF</strain>
    </source>
</reference>
<dbReference type="STRING" id="293826.Amet_3120"/>
<accession>A6TSU1</accession>
<dbReference type="EMBL" id="CP000724">
    <property type="protein sequence ID" value="ABR49259.1"/>
    <property type="molecule type" value="Genomic_DNA"/>
</dbReference>
<sequence length="233" mass="26749">MSNTIGIINRDYDSAAKNEFKELIKVILDLSDKADRQGLLSLDEEYPSLNSYFFRKSIELIVEGFHPEVVRNILQNYIDAKECSEGELLEKRITMEGALLIQSGARRKILFEKILSIFGEEFFQDFEYSFFEEEQSLKYNEEDTNAISEESITFEDRILSIVLNDDMNKLVKRAGYFNMALALKVSSGKLNVHVRNILNANDMVEELNGEVIRIGPMLLKDGLAAQEFVLRLI</sequence>
<keyword evidence="2" id="KW-1185">Reference proteome</keyword>
<dbReference type="HOGENOM" id="CLU_1187936_0_0_9"/>
<gene>
    <name evidence="1" type="ordered locus">Amet_3120</name>
</gene>
<dbReference type="Proteomes" id="UP000001572">
    <property type="component" value="Chromosome"/>
</dbReference>
<dbReference type="AlphaFoldDB" id="A6TSU1"/>
<evidence type="ECO:0000313" key="2">
    <source>
        <dbReference type="Proteomes" id="UP000001572"/>
    </source>
</evidence>
<organism evidence="1 2">
    <name type="scientific">Alkaliphilus metalliredigens (strain QYMF)</name>
    <dbReference type="NCBI Taxonomy" id="293826"/>
    <lineage>
        <taxon>Bacteria</taxon>
        <taxon>Bacillati</taxon>
        <taxon>Bacillota</taxon>
        <taxon>Clostridia</taxon>
        <taxon>Peptostreptococcales</taxon>
        <taxon>Natronincolaceae</taxon>
        <taxon>Alkaliphilus</taxon>
    </lineage>
</organism>
<dbReference type="KEGG" id="amt:Amet_3120"/>
<dbReference type="RefSeq" id="WP_012064225.1">
    <property type="nucleotide sequence ID" value="NC_009633.1"/>
</dbReference>
<evidence type="ECO:0000313" key="1">
    <source>
        <dbReference type="EMBL" id="ABR49259.1"/>
    </source>
</evidence>
<name>A6TSU1_ALKMQ</name>
<protein>
    <submittedName>
        <fullName evidence="1">Uncharacterized protein</fullName>
    </submittedName>
</protein>
<dbReference type="eggNOG" id="COG1291">
    <property type="taxonomic scope" value="Bacteria"/>
</dbReference>
<dbReference type="OrthoDB" id="9806929at2"/>
<proteinExistence type="predicted"/>